<accession>A0A380W5M8</accession>
<dbReference type="Proteomes" id="UP000254343">
    <property type="component" value="Unassembled WGS sequence"/>
</dbReference>
<proteinExistence type="predicted"/>
<sequence length="32" mass="3786">MGQQEQVARIERMQEETRKFAVIAQKIINIIN</sequence>
<name>A0A380W5M8_AFIFE</name>
<evidence type="ECO:0000313" key="2">
    <source>
        <dbReference type="Proteomes" id="UP000254343"/>
    </source>
</evidence>
<reference evidence="1 2" key="1">
    <citation type="submission" date="2018-06" db="EMBL/GenBank/DDBJ databases">
        <authorList>
            <consortium name="Pathogen Informatics"/>
            <person name="Doyle S."/>
        </authorList>
    </citation>
    <scope>NUCLEOTIDE SEQUENCE [LARGE SCALE GENOMIC DNA]</scope>
    <source>
        <strain evidence="1 2">NCTC12722</strain>
    </source>
</reference>
<dbReference type="EMBL" id="UIGB01000001">
    <property type="protein sequence ID" value="SUU84251.1"/>
    <property type="molecule type" value="Genomic_DNA"/>
</dbReference>
<organism evidence="1 2">
    <name type="scientific">Afipia felis</name>
    <name type="common">Cat scratch disease bacillus</name>
    <dbReference type="NCBI Taxonomy" id="1035"/>
    <lineage>
        <taxon>Bacteria</taxon>
        <taxon>Pseudomonadati</taxon>
        <taxon>Pseudomonadota</taxon>
        <taxon>Alphaproteobacteria</taxon>
        <taxon>Hyphomicrobiales</taxon>
        <taxon>Nitrobacteraceae</taxon>
        <taxon>Afipia</taxon>
    </lineage>
</organism>
<evidence type="ECO:0000313" key="1">
    <source>
        <dbReference type="EMBL" id="SUU84251.1"/>
    </source>
</evidence>
<gene>
    <name evidence="1" type="ORF">NCTC12722_01438</name>
</gene>
<dbReference type="AlphaFoldDB" id="A0A380W5M8"/>
<protein>
    <submittedName>
        <fullName evidence="1">Uncharacterized protein</fullName>
    </submittedName>
</protein>